<keyword evidence="3" id="KW-1185">Reference proteome</keyword>
<evidence type="ECO:0000256" key="1">
    <source>
        <dbReference type="SAM" id="Phobius"/>
    </source>
</evidence>
<protein>
    <submittedName>
        <fullName evidence="2">Uncharacterized protein</fullName>
    </submittedName>
</protein>
<organism evidence="2 3">
    <name type="scientific">Glossina palpalis gambiensis</name>
    <dbReference type="NCBI Taxonomy" id="67801"/>
    <lineage>
        <taxon>Eukaryota</taxon>
        <taxon>Metazoa</taxon>
        <taxon>Ecdysozoa</taxon>
        <taxon>Arthropoda</taxon>
        <taxon>Hexapoda</taxon>
        <taxon>Insecta</taxon>
        <taxon>Pterygota</taxon>
        <taxon>Neoptera</taxon>
        <taxon>Endopterygota</taxon>
        <taxon>Diptera</taxon>
        <taxon>Brachycera</taxon>
        <taxon>Muscomorpha</taxon>
        <taxon>Hippoboscoidea</taxon>
        <taxon>Glossinidae</taxon>
        <taxon>Glossina</taxon>
    </lineage>
</organism>
<evidence type="ECO:0000313" key="3">
    <source>
        <dbReference type="Proteomes" id="UP000092460"/>
    </source>
</evidence>
<evidence type="ECO:0000313" key="2">
    <source>
        <dbReference type="EnsemblMetazoa" id="GPPI045183-PA"/>
    </source>
</evidence>
<feature type="transmembrane region" description="Helical" evidence="1">
    <location>
        <begin position="94"/>
        <end position="115"/>
    </location>
</feature>
<keyword evidence="1" id="KW-1133">Transmembrane helix</keyword>
<reference evidence="2" key="2">
    <citation type="submission" date="2020-05" db="UniProtKB">
        <authorList>
            <consortium name="EnsemblMetazoa"/>
        </authorList>
    </citation>
    <scope>IDENTIFICATION</scope>
    <source>
        <strain evidence="2">IAEA</strain>
    </source>
</reference>
<dbReference type="EnsemblMetazoa" id="GPPI045183-RA">
    <property type="protein sequence ID" value="GPPI045183-PA"/>
    <property type="gene ID" value="GPPI045183"/>
</dbReference>
<sequence>MHNQITLMAIKFHSNSFRLKVPNRGVVLWSYDNICLFLTHLKLFDVRVNVILISQVAFTRYDAQKQVCPAPREQYMYVCFMDERAILKARNLQGIANLMLIAVLTFSIANLPGAFNFSTIRSMQNEFQSNAKN</sequence>
<dbReference type="VEuPathDB" id="VectorBase:GPPI045183"/>
<dbReference type="EMBL" id="JXJN01023177">
    <property type="status" value="NOT_ANNOTATED_CDS"/>
    <property type="molecule type" value="Genomic_DNA"/>
</dbReference>
<keyword evidence="1" id="KW-0812">Transmembrane</keyword>
<accession>A0A1B0BZK3</accession>
<proteinExistence type="predicted"/>
<dbReference type="AlphaFoldDB" id="A0A1B0BZK3"/>
<reference evidence="3" key="1">
    <citation type="submission" date="2015-01" db="EMBL/GenBank/DDBJ databases">
        <authorList>
            <person name="Aksoy S."/>
            <person name="Warren W."/>
            <person name="Wilson R.K."/>
        </authorList>
    </citation>
    <scope>NUCLEOTIDE SEQUENCE [LARGE SCALE GENOMIC DNA]</scope>
    <source>
        <strain evidence="3">IAEA</strain>
    </source>
</reference>
<dbReference type="Proteomes" id="UP000092460">
    <property type="component" value="Unassembled WGS sequence"/>
</dbReference>
<name>A0A1B0BZK3_9MUSC</name>
<keyword evidence="1" id="KW-0472">Membrane</keyword>